<proteinExistence type="predicted"/>
<gene>
    <name evidence="8" type="ORF">N9A08_12860</name>
</gene>
<keyword evidence="1" id="KW-0645">Protease</keyword>
<evidence type="ECO:0000256" key="5">
    <source>
        <dbReference type="SAM" id="Phobius"/>
    </source>
</evidence>
<dbReference type="EMBL" id="CP106856">
    <property type="protein sequence ID" value="UYB35507.1"/>
    <property type="molecule type" value="Genomic_DNA"/>
</dbReference>
<evidence type="ECO:0000256" key="3">
    <source>
        <dbReference type="ARBA" id="ARBA00022801"/>
    </source>
</evidence>
<dbReference type="Pfam" id="PF20155">
    <property type="entry name" value="TMP_3"/>
    <property type="match status" value="1"/>
</dbReference>
<dbReference type="SUPFAM" id="SSF55486">
    <property type="entry name" value="Metalloproteases ('zincins'), catalytic domain"/>
    <property type="match status" value="1"/>
</dbReference>
<protein>
    <submittedName>
        <fullName evidence="8">Tape measure protein</fullName>
    </submittedName>
</protein>
<sequence>MSLTVSAKGIQKDIARELGASEYAAESSGKKMGERLASGLKTGAKIGAAGLAAVLGVALTKGFGRLSAIENAQASLSGLGHSADTVTDIMKNALASVKGTAFGMDEAASTAATAVAAGIKPGKELEGVLRLVGDAATIGGSTMSEMGAIFGKVATSNKVQGDVIAQLNDRGIPIVQMLGKQLGVTSEEVTKMASEGKIGFETFRDAMEAGLGGAALKSGETTAGAFKNMLAALSRIGAGLLGGVFPYFKTVFGGITGMLDNLEAKLTPLSKAFGAELAGGIVAFGAAWKANDGDITSSGFPGFMERSAFIARQSLGEVADTAGLFWAGLTMDEGVRAQFAGQLDGMVAAGAQLRGVFDRLMPAFTQLGPPVLALLMALSPLQLAFDAVIPVLPNIASLLGTLAIAATGLAGVIAGALTSALGVLVPLFVAVVEQVAGFVASITDSQTKLDVLATALAVVVGAVVAYRTAVAVTTGVMKAHAAVVGTVRALKLGYASASYGAAAASYVEGRAGKAGVAMYKAKAVALKVAAGAQKLFNLAMNANPIVKVVSLVSLLVGGIVWFATQTETGRTIVAAAWAGIQTAVGAVTDWFQGTVMPIVTAVWASIQGAASTVSLWFQNVLMPNVQRVLGAIGAVFTWLYQTIIKPVLDLIWWAVSAWWTLVSGLFQVAVALFRNYVAPVFTWLYESVIKPVFSGIWSTLQSWWTAASALFNTTVSFIRNTLSTVFTWFRDSVIAPVFNWIRTAISAWWTAAKAVFDVVVSFIRNTLGAAFTWFRDSVISPVWNTIKGVITTVWNSGIKPIFDTIADAVQNKLPAAFEAAKNGITTAWDKIKDAAKKPVEFVINKVINDGLIGTFNKIPGVDIKKVPLPPGFRKGGYTGDVGVDDVAGVVHGKEWVFTAEQTAAIGKENLARMARNATRGGAAATAGEGNMGGFFHGNAAAVRRHGAYFLGVPASMAPWNFAGAARMWDGAAGVRVGVGRGNLQAHARPLERGNGILGYTTGNNIDMSPSWMRQLGAVQRRTVAAHELGHALGLPHNSRRSIMQPNLANMATGPTVVDIRNLQSLYPGGSGKAGSGEENPFDGIIDKLMGQFKAAFPGGGMFIDAAGGLAKSGIGQVVQWVQDIKDGLKNIASDVVGKISGFFGGGSATATVYDGGGWLERTGRPQLVQHNKAKPDAVLSSEQWGTMARIAESSARSTPETHIHVENMFGSAEQIAADIKTEQRRAANLYNLRKVMVG</sequence>
<dbReference type="Proteomes" id="UP001063368">
    <property type="component" value="Chromosome"/>
</dbReference>
<dbReference type="InterPro" id="IPR013491">
    <property type="entry name" value="Tape_meas_N"/>
</dbReference>
<dbReference type="NCBIfam" id="TIGR02675">
    <property type="entry name" value="tape_meas_nterm"/>
    <property type="match status" value="1"/>
</dbReference>
<feature type="domain" description="Peptidase M10 metallopeptidase" evidence="6">
    <location>
        <begin position="979"/>
        <end position="1066"/>
    </location>
</feature>
<name>A0ABY6FRQ4_9MICC</name>
<evidence type="ECO:0000256" key="2">
    <source>
        <dbReference type="ARBA" id="ARBA00022723"/>
    </source>
</evidence>
<keyword evidence="2" id="KW-0479">Metal-binding</keyword>
<keyword evidence="5" id="KW-1133">Transmembrane helix</keyword>
<feature type="transmembrane region" description="Helical" evidence="5">
    <location>
        <begin position="650"/>
        <end position="673"/>
    </location>
</feature>
<feature type="transmembrane region" description="Helical" evidence="5">
    <location>
        <begin position="594"/>
        <end position="616"/>
    </location>
</feature>
<dbReference type="Pfam" id="PF00413">
    <property type="entry name" value="Peptidase_M10"/>
    <property type="match status" value="1"/>
</dbReference>
<evidence type="ECO:0000313" key="8">
    <source>
        <dbReference type="EMBL" id="UYB35507.1"/>
    </source>
</evidence>
<organism evidence="8 9">
    <name type="scientific">Arthrobacter koreensis</name>
    <dbReference type="NCBI Taxonomy" id="199136"/>
    <lineage>
        <taxon>Bacteria</taxon>
        <taxon>Bacillati</taxon>
        <taxon>Actinomycetota</taxon>
        <taxon>Actinomycetes</taxon>
        <taxon>Micrococcales</taxon>
        <taxon>Micrococcaceae</taxon>
        <taxon>Arthrobacter</taxon>
    </lineage>
</organism>
<evidence type="ECO:0000259" key="7">
    <source>
        <dbReference type="Pfam" id="PF20155"/>
    </source>
</evidence>
<feature type="transmembrane region" description="Helical" evidence="5">
    <location>
        <begin position="545"/>
        <end position="564"/>
    </location>
</feature>
<dbReference type="InterPro" id="IPR001818">
    <property type="entry name" value="Pept_M10_metallopeptidase"/>
</dbReference>
<feature type="transmembrane region" description="Helical" evidence="5">
    <location>
        <begin position="449"/>
        <end position="469"/>
    </location>
</feature>
<dbReference type="Gene3D" id="1.20.120.20">
    <property type="entry name" value="Apolipoprotein"/>
    <property type="match status" value="1"/>
</dbReference>
<dbReference type="Gene3D" id="3.40.390.10">
    <property type="entry name" value="Collagenase (Catalytic Domain)"/>
    <property type="match status" value="1"/>
</dbReference>
<accession>A0ABY6FRQ4</accession>
<keyword evidence="5" id="KW-0472">Membrane</keyword>
<keyword evidence="5" id="KW-0812">Transmembrane</keyword>
<keyword evidence="9" id="KW-1185">Reference proteome</keyword>
<feature type="domain" description="Tape measure protein N-terminal" evidence="7">
    <location>
        <begin position="65"/>
        <end position="234"/>
    </location>
</feature>
<keyword evidence="3" id="KW-0378">Hydrolase</keyword>
<evidence type="ECO:0000313" key="9">
    <source>
        <dbReference type="Proteomes" id="UP001063368"/>
    </source>
</evidence>
<dbReference type="InterPro" id="IPR024079">
    <property type="entry name" value="MetalloPept_cat_dom_sf"/>
</dbReference>
<evidence type="ECO:0000256" key="4">
    <source>
        <dbReference type="ARBA" id="ARBA00022833"/>
    </source>
</evidence>
<dbReference type="RefSeq" id="WP_263127511.1">
    <property type="nucleotide sequence ID" value="NZ_CP106856.1"/>
</dbReference>
<evidence type="ECO:0000256" key="1">
    <source>
        <dbReference type="ARBA" id="ARBA00022670"/>
    </source>
</evidence>
<reference evidence="8" key="1">
    <citation type="submission" date="2022-09" db="EMBL/GenBank/DDBJ databases">
        <authorList>
            <person name="Li D."/>
            <person name="Cheng J."/>
            <person name="Li Y."/>
        </authorList>
    </citation>
    <scope>NUCLEOTIDE SEQUENCE</scope>
    <source>
        <strain evidence="8">DL</strain>
    </source>
</reference>
<keyword evidence="4" id="KW-0862">Zinc</keyword>
<evidence type="ECO:0000259" key="6">
    <source>
        <dbReference type="Pfam" id="PF00413"/>
    </source>
</evidence>